<dbReference type="GO" id="GO:1901135">
    <property type="term" value="P:carbohydrate derivative metabolic process"/>
    <property type="evidence" value="ECO:0007669"/>
    <property type="project" value="UniProtKB-ARBA"/>
</dbReference>
<dbReference type="Proteomes" id="UP000306317">
    <property type="component" value="Unassembled WGS sequence"/>
</dbReference>
<dbReference type="OrthoDB" id="5290958at2"/>
<dbReference type="Gene3D" id="3.40.50.2000">
    <property type="entry name" value="Glycogen Phosphorylase B"/>
    <property type="match status" value="2"/>
</dbReference>
<keyword evidence="3" id="KW-1185">Reference proteome</keyword>
<name>A0A4S3KIR6_9GAMM</name>
<comment type="caution">
    <text evidence="2">The sequence shown here is derived from an EMBL/GenBank/DDBJ whole genome shotgun (WGS) entry which is preliminary data.</text>
</comment>
<protein>
    <submittedName>
        <fullName evidence="2">Group 1 glycosyl transferase</fullName>
    </submittedName>
</protein>
<accession>A0A4S3KIR6</accession>
<keyword evidence="2" id="KW-0808">Transferase</keyword>
<dbReference type="SUPFAM" id="SSF53756">
    <property type="entry name" value="UDP-Glycosyltransferase/glycogen phosphorylase"/>
    <property type="match status" value="1"/>
</dbReference>
<gene>
    <name evidence="2" type="ORF">B1991_04785</name>
</gene>
<evidence type="ECO:0000313" key="2">
    <source>
        <dbReference type="EMBL" id="THD08642.1"/>
    </source>
</evidence>
<sequence length="373" mass="42146">MRVFLVSTMYPRDAAGWRGVFIRNMVFALARAPSIELNVWAPPGELPERAVKSTTPAEARWLGKLVDLGGISHMMRSGGIRALFAPIKLLTLLAKAYRRHPETDIYHVNWLQSALPLPRDGKPALITVLGNDLKLLRLPLMRPLLRSMMRGRKIAICPNAEWMCDSLQHAFGDIAEIRPVSFGIDPVWYAINRIWAAGEPHRWIVVARLTADKLGPLFDWSSRLFKDGSRELHLFGPMEQEIDVPDWVHYHGPVAPEQLANEWFPRACGLLTLSRHAEGRPQVMLEAMAAGLPIIASRMPAHATVVIDGETGLLCDSRETYGEALNMLEDKATNRRFGETARRRVAEDLGTWDDCANRYRLIYMDLLDDNRDD</sequence>
<dbReference type="GO" id="GO:0016757">
    <property type="term" value="F:glycosyltransferase activity"/>
    <property type="evidence" value="ECO:0007669"/>
    <property type="project" value="InterPro"/>
</dbReference>
<dbReference type="PANTHER" id="PTHR12526">
    <property type="entry name" value="GLYCOSYLTRANSFERASE"/>
    <property type="match status" value="1"/>
</dbReference>
<dbReference type="InterPro" id="IPR001296">
    <property type="entry name" value="Glyco_trans_1"/>
</dbReference>
<dbReference type="RefSeq" id="WP_136257567.1">
    <property type="nucleotide sequence ID" value="NZ_MWIO01000014.1"/>
</dbReference>
<dbReference type="Pfam" id="PF00534">
    <property type="entry name" value="Glycos_transf_1"/>
    <property type="match status" value="1"/>
</dbReference>
<proteinExistence type="predicted"/>
<dbReference type="CDD" id="cd03801">
    <property type="entry name" value="GT4_PimA-like"/>
    <property type="match status" value="1"/>
</dbReference>
<reference evidence="2 3" key="1">
    <citation type="submission" date="2017-02" db="EMBL/GenBank/DDBJ databases">
        <title>Whole genome sequencing of Rhodanobacter lindaniclasticus DSM 17932.</title>
        <authorList>
            <person name="Kumar S."/>
            <person name="Patil P."/>
            <person name="Patil P.B."/>
        </authorList>
    </citation>
    <scope>NUCLEOTIDE SEQUENCE [LARGE SCALE GENOMIC DNA]</scope>
    <source>
        <strain evidence="2 3">DSM 17932</strain>
    </source>
</reference>
<organism evidence="2 3">
    <name type="scientific">Rhodanobacter lindaniclasticus</name>
    <dbReference type="NCBI Taxonomy" id="75310"/>
    <lineage>
        <taxon>Bacteria</taxon>
        <taxon>Pseudomonadati</taxon>
        <taxon>Pseudomonadota</taxon>
        <taxon>Gammaproteobacteria</taxon>
        <taxon>Lysobacterales</taxon>
        <taxon>Rhodanobacteraceae</taxon>
        <taxon>Rhodanobacter</taxon>
    </lineage>
</organism>
<feature type="domain" description="Glycosyl transferase family 1" evidence="1">
    <location>
        <begin position="244"/>
        <end position="344"/>
    </location>
</feature>
<dbReference type="EMBL" id="MWIO01000014">
    <property type="protein sequence ID" value="THD08642.1"/>
    <property type="molecule type" value="Genomic_DNA"/>
</dbReference>
<evidence type="ECO:0000259" key="1">
    <source>
        <dbReference type="Pfam" id="PF00534"/>
    </source>
</evidence>
<dbReference type="AlphaFoldDB" id="A0A4S3KIR6"/>
<evidence type="ECO:0000313" key="3">
    <source>
        <dbReference type="Proteomes" id="UP000306317"/>
    </source>
</evidence>